<evidence type="ECO:0000256" key="1">
    <source>
        <dbReference type="ARBA" id="ARBA00003944"/>
    </source>
</evidence>
<comment type="similarity">
    <text evidence="2">Belongs to the FliK family.</text>
</comment>
<gene>
    <name evidence="6" type="ORF">E3T49_01925</name>
</gene>
<feature type="compositionally biased region" description="Low complexity" evidence="4">
    <location>
        <begin position="368"/>
        <end position="379"/>
    </location>
</feature>
<feature type="compositionally biased region" description="Low complexity" evidence="4">
    <location>
        <begin position="86"/>
        <end position="100"/>
    </location>
</feature>
<dbReference type="GO" id="GO:0009424">
    <property type="term" value="C:bacterial-type flagellum hook"/>
    <property type="evidence" value="ECO:0007669"/>
    <property type="project" value="InterPro"/>
</dbReference>
<accession>A0A4Y8JYC3</accession>
<evidence type="ECO:0000259" key="5">
    <source>
        <dbReference type="Pfam" id="PF02120"/>
    </source>
</evidence>
<organism evidence="6 7">
    <name type="scientific">Cryobacterium cryoconiti</name>
    <dbReference type="NCBI Taxonomy" id="1259239"/>
    <lineage>
        <taxon>Bacteria</taxon>
        <taxon>Bacillati</taxon>
        <taxon>Actinomycetota</taxon>
        <taxon>Actinomycetes</taxon>
        <taxon>Micrococcales</taxon>
        <taxon>Microbacteriaceae</taxon>
        <taxon>Cryobacterium</taxon>
    </lineage>
</organism>
<dbReference type="Proteomes" id="UP000297472">
    <property type="component" value="Unassembled WGS sequence"/>
</dbReference>
<dbReference type="OrthoDB" id="5149615at2"/>
<evidence type="ECO:0000256" key="3">
    <source>
        <dbReference type="ARBA" id="ARBA00022795"/>
    </source>
</evidence>
<proteinExistence type="inferred from homology"/>
<dbReference type="Gene3D" id="3.30.750.140">
    <property type="match status" value="1"/>
</dbReference>
<keyword evidence="6" id="KW-0966">Cell projection</keyword>
<feature type="compositionally biased region" description="Basic and acidic residues" evidence="4">
    <location>
        <begin position="380"/>
        <end position="397"/>
    </location>
</feature>
<feature type="region of interest" description="Disordered" evidence="4">
    <location>
        <begin position="367"/>
        <end position="404"/>
    </location>
</feature>
<evidence type="ECO:0000313" key="6">
    <source>
        <dbReference type="EMBL" id="TFD33076.1"/>
    </source>
</evidence>
<protein>
    <submittedName>
        <fullName evidence="6">Flagellar hook-length control protein FliK</fullName>
    </submittedName>
</protein>
<dbReference type="RefSeq" id="WP_134422973.1">
    <property type="nucleotide sequence ID" value="NZ_SOHA01000005.1"/>
</dbReference>
<evidence type="ECO:0000256" key="4">
    <source>
        <dbReference type="SAM" id="MobiDB-lite"/>
    </source>
</evidence>
<feature type="compositionally biased region" description="Low complexity" evidence="4">
    <location>
        <begin position="182"/>
        <end position="200"/>
    </location>
</feature>
<keyword evidence="7" id="KW-1185">Reference proteome</keyword>
<feature type="region of interest" description="Disordered" evidence="4">
    <location>
        <begin position="1"/>
        <end position="100"/>
    </location>
</feature>
<dbReference type="PRINTS" id="PR01007">
    <property type="entry name" value="FLGHOOKFLIK"/>
</dbReference>
<dbReference type="InterPro" id="IPR038610">
    <property type="entry name" value="FliK-like_C_sf"/>
</dbReference>
<feature type="compositionally biased region" description="Low complexity" evidence="4">
    <location>
        <begin position="50"/>
        <end position="64"/>
    </location>
</feature>
<feature type="compositionally biased region" description="Low complexity" evidence="4">
    <location>
        <begin position="13"/>
        <end position="24"/>
    </location>
</feature>
<feature type="region of interest" description="Disordered" evidence="4">
    <location>
        <begin position="178"/>
        <end position="200"/>
    </location>
</feature>
<dbReference type="EMBL" id="SOHA01000005">
    <property type="protein sequence ID" value="TFD33076.1"/>
    <property type="molecule type" value="Genomic_DNA"/>
</dbReference>
<feature type="domain" description="Flagellar hook-length control protein-like C-terminal" evidence="5">
    <location>
        <begin position="301"/>
        <end position="372"/>
    </location>
</feature>
<dbReference type="CDD" id="cd17470">
    <property type="entry name" value="T3SS_Flik_C"/>
    <property type="match status" value="1"/>
</dbReference>
<dbReference type="InterPro" id="IPR021136">
    <property type="entry name" value="Flagellar_hook_control-like_C"/>
</dbReference>
<keyword evidence="3" id="KW-1005">Bacterial flagellum biogenesis</keyword>
<dbReference type="Pfam" id="PF02120">
    <property type="entry name" value="Flg_hook"/>
    <property type="match status" value="1"/>
</dbReference>
<keyword evidence="6" id="KW-0282">Flagellum</keyword>
<name>A0A4Y8JYC3_9MICO</name>
<evidence type="ECO:0000313" key="7">
    <source>
        <dbReference type="Proteomes" id="UP000297472"/>
    </source>
</evidence>
<reference evidence="6 7" key="1">
    <citation type="submission" date="2019-03" db="EMBL/GenBank/DDBJ databases">
        <title>Genomics of glacier-inhabiting Cryobacterium strains.</title>
        <authorList>
            <person name="Liu Q."/>
            <person name="Xin Y.-H."/>
        </authorList>
    </citation>
    <scope>NUCLEOTIDE SEQUENCE [LARGE SCALE GENOMIC DNA]</scope>
    <source>
        <strain evidence="6 7">TMT1-51</strain>
    </source>
</reference>
<comment type="function">
    <text evidence="1">Controls the length of the flagellar hook.</text>
</comment>
<keyword evidence="6" id="KW-0969">Cilium</keyword>
<sequence length="421" mass="40338">MNALLGRMAATMPAGPAHAVAPAPRTGRSDTSGVSGAGSFAAVLQGTLDAAPAERPAVPAEKPAGPAEPTTDAGTDRVLDAGSVAGEPEPGTEPGTEPQSVQNLAAHPLTALLAPAGTALSAMLSGTGTGTGTVVADPAAADAGTVPVSAAASALEGAAPAAGISSAVPGAVPGAVPSTVQGTPATPAAGGPATVPAALPGSAEQLGTAPVVSTSSPAALPASAVSAGAARPGPGDPVTLRPADSATDVTAPVALLVPVGTPAPAAAPVAGIPAPAAVVPTPHVPLTGQVSRPLFTLVGAANGDHVMTISVSPDNLGPVTVRAHVSGDGIRVELFAPTDLARDALRAILPDLRRDLTGGGLNAQLTLSADDQASDSAAQWHDRTGAGRDREAGETRPDASAAGTRTAVLRTAGSHTIDVFA</sequence>
<evidence type="ECO:0000256" key="2">
    <source>
        <dbReference type="ARBA" id="ARBA00009149"/>
    </source>
</evidence>
<dbReference type="GO" id="GO:0044780">
    <property type="term" value="P:bacterial-type flagellum assembly"/>
    <property type="evidence" value="ECO:0007669"/>
    <property type="project" value="InterPro"/>
</dbReference>
<dbReference type="InterPro" id="IPR001635">
    <property type="entry name" value="Flag_hook_Flik"/>
</dbReference>
<comment type="caution">
    <text evidence="6">The sequence shown here is derived from an EMBL/GenBank/DDBJ whole genome shotgun (WGS) entry which is preliminary data.</text>
</comment>
<dbReference type="AlphaFoldDB" id="A0A4Y8JYC3"/>